<proteinExistence type="predicted"/>
<keyword evidence="3" id="KW-1185">Reference proteome</keyword>
<dbReference type="OrthoDB" id="280897at2"/>
<comment type="caution">
    <text evidence="2">The sequence shown here is derived from an EMBL/GenBank/DDBJ whole genome shotgun (WGS) entry which is preliminary data.</text>
</comment>
<evidence type="ECO:0000313" key="2">
    <source>
        <dbReference type="EMBL" id="OEO31057.1"/>
    </source>
</evidence>
<keyword evidence="1" id="KW-0732">Signal</keyword>
<protein>
    <recommendedName>
        <fullName evidence="4">Cytochrome c domain-containing protein</fullName>
    </recommendedName>
</protein>
<accession>A0A1E5XR25</accession>
<gene>
    <name evidence="2" type="ORF">VW23_018390</name>
</gene>
<name>A0A1E5XR25_9HYPH</name>
<evidence type="ECO:0000313" key="3">
    <source>
        <dbReference type="Proteomes" id="UP000095463"/>
    </source>
</evidence>
<dbReference type="EMBL" id="LAJE02000173">
    <property type="protein sequence ID" value="OEO31057.1"/>
    <property type="molecule type" value="Genomic_DNA"/>
</dbReference>
<reference evidence="2 3" key="1">
    <citation type="journal article" date="2015" name="Genome Announc.">
        <title>Genome Assemblies of Three Soil-Associated Devosia species: D. insulae, D. limi, and D. soli.</title>
        <authorList>
            <person name="Hassan Y.I."/>
            <person name="Lepp D."/>
            <person name="Zhou T."/>
        </authorList>
    </citation>
    <scope>NUCLEOTIDE SEQUENCE [LARGE SCALE GENOMIC DNA]</scope>
    <source>
        <strain evidence="2 3">DS-56</strain>
    </source>
</reference>
<evidence type="ECO:0000256" key="1">
    <source>
        <dbReference type="SAM" id="SignalP"/>
    </source>
</evidence>
<evidence type="ECO:0008006" key="4">
    <source>
        <dbReference type="Google" id="ProtNLM"/>
    </source>
</evidence>
<organism evidence="2 3">
    <name type="scientific">Devosia insulae DS-56</name>
    <dbReference type="NCBI Taxonomy" id="1116389"/>
    <lineage>
        <taxon>Bacteria</taxon>
        <taxon>Pseudomonadati</taxon>
        <taxon>Pseudomonadota</taxon>
        <taxon>Alphaproteobacteria</taxon>
        <taxon>Hyphomicrobiales</taxon>
        <taxon>Devosiaceae</taxon>
        <taxon>Devosia</taxon>
    </lineage>
</organism>
<feature type="signal peptide" evidence="1">
    <location>
        <begin position="1"/>
        <end position="22"/>
    </location>
</feature>
<dbReference type="Proteomes" id="UP000095463">
    <property type="component" value="Unassembled WGS sequence"/>
</dbReference>
<dbReference type="AlphaFoldDB" id="A0A1E5XR25"/>
<feature type="chain" id="PRO_5009190420" description="Cytochrome c domain-containing protein" evidence="1">
    <location>
        <begin position="23"/>
        <end position="404"/>
    </location>
</feature>
<dbReference type="RefSeq" id="WP_069909793.1">
    <property type="nucleotide sequence ID" value="NZ_LAJE02000173.1"/>
</dbReference>
<sequence>MLTRSAVVAFAVSCLFLQPAIAEDASAGWQIPDDPAVALREPDRFAWSLFRALTWPVDLNAREADPALPYGADGPVVFQAWALADAVYLDGGQKPPAWADMESQTVLELDGTDGPRQLALLRDVPPTPPGTEGHQVDEVRMNRAAFDYIREHGLYSVDGQQRVYYEGRNLAFPPDAIEIKAVWRPIADADRARYHWSEFRDTASGEMLLYGLTALHVMSKVLPRWHWATFEHVDNPFRHGIHDEGWLNRSRDSLACPTDNLSCNLAPSGIGLEGTRWKNYRLRGSQIDFTDDFGNPVILANSELETGFQTTASCMSCHVRSTIGPNINAAASFEFGPDNAAHPLSAPVASRLPVFAVGPDGRITSFHGTPDPAEFVVKGTEGPYPATYSMLDYVWSLSRAKPEP</sequence>